<keyword evidence="5" id="KW-0694">RNA-binding</keyword>
<dbReference type="GO" id="GO:0005840">
    <property type="term" value="C:ribosome"/>
    <property type="evidence" value="ECO:0007669"/>
    <property type="project" value="UniProtKB-KW"/>
</dbReference>
<dbReference type="AlphaFoldDB" id="A0A0G1NKT0"/>
<dbReference type="EMBL" id="LCLU01000033">
    <property type="protein sequence ID" value="KKU20952.1"/>
    <property type="molecule type" value="Genomic_DNA"/>
</dbReference>
<reference evidence="7 8" key="1">
    <citation type="journal article" date="2015" name="Nature">
        <title>rRNA introns, odd ribosomes, and small enigmatic genomes across a large radiation of phyla.</title>
        <authorList>
            <person name="Brown C.T."/>
            <person name="Hug L.A."/>
            <person name="Thomas B.C."/>
            <person name="Sharon I."/>
            <person name="Castelle C.J."/>
            <person name="Singh A."/>
            <person name="Wilkins M.J."/>
            <person name="Williams K.H."/>
            <person name="Banfield J.F."/>
        </authorList>
    </citation>
    <scope>NUCLEOTIDE SEQUENCE [LARGE SCALE GENOMIC DNA]</scope>
</reference>
<dbReference type="InterPro" id="IPR000630">
    <property type="entry name" value="Ribosomal_uS8"/>
</dbReference>
<evidence type="ECO:0000256" key="6">
    <source>
        <dbReference type="RuleBase" id="RU003660"/>
    </source>
</evidence>
<evidence type="ECO:0000313" key="7">
    <source>
        <dbReference type="EMBL" id="KKU20952.1"/>
    </source>
</evidence>
<evidence type="ECO:0000256" key="5">
    <source>
        <dbReference type="HAMAP-Rule" id="MF_01302"/>
    </source>
</evidence>
<dbReference type="InterPro" id="IPR047863">
    <property type="entry name" value="Ribosomal_uS8_CS"/>
</dbReference>
<evidence type="ECO:0000256" key="2">
    <source>
        <dbReference type="ARBA" id="ARBA00022980"/>
    </source>
</evidence>
<comment type="subunit">
    <text evidence="5">Part of the 30S ribosomal subunit. Contacts proteins S5 and S12.</text>
</comment>
<dbReference type="Pfam" id="PF00410">
    <property type="entry name" value="Ribosomal_S8"/>
    <property type="match status" value="1"/>
</dbReference>
<accession>A0A0G1NKT0</accession>
<dbReference type="PATRIC" id="fig|1618619.3.peg.533"/>
<name>A0A0G1NKT0_9BACT</name>
<dbReference type="SUPFAM" id="SSF56047">
    <property type="entry name" value="Ribosomal protein S8"/>
    <property type="match status" value="1"/>
</dbReference>
<evidence type="ECO:0000256" key="3">
    <source>
        <dbReference type="ARBA" id="ARBA00023274"/>
    </source>
</evidence>
<comment type="function">
    <text evidence="5">One of the primary rRNA binding proteins, it binds directly to 16S rRNA central domain where it helps coordinate assembly of the platform of the 30S subunit.</text>
</comment>
<keyword evidence="2 5" id="KW-0689">Ribosomal protein</keyword>
<dbReference type="Proteomes" id="UP000034569">
    <property type="component" value="Unassembled WGS sequence"/>
</dbReference>
<protein>
    <recommendedName>
        <fullName evidence="4 5">Small ribosomal subunit protein uS8</fullName>
    </recommendedName>
</protein>
<dbReference type="InterPro" id="IPR035987">
    <property type="entry name" value="Ribosomal_uS8_sf"/>
</dbReference>
<dbReference type="PROSITE" id="PS00053">
    <property type="entry name" value="RIBOSOMAL_S8"/>
    <property type="match status" value="1"/>
</dbReference>
<dbReference type="FunFam" id="3.30.1490.10:FF:000001">
    <property type="entry name" value="30S ribosomal protein S8"/>
    <property type="match status" value="1"/>
</dbReference>
<evidence type="ECO:0000256" key="4">
    <source>
        <dbReference type="ARBA" id="ARBA00035258"/>
    </source>
</evidence>
<dbReference type="GO" id="GO:0019843">
    <property type="term" value="F:rRNA binding"/>
    <property type="evidence" value="ECO:0007669"/>
    <property type="project" value="UniProtKB-UniRule"/>
</dbReference>
<dbReference type="NCBIfam" id="NF001109">
    <property type="entry name" value="PRK00136.1"/>
    <property type="match status" value="1"/>
</dbReference>
<evidence type="ECO:0000313" key="8">
    <source>
        <dbReference type="Proteomes" id="UP000034569"/>
    </source>
</evidence>
<keyword evidence="3 5" id="KW-0687">Ribonucleoprotein</keyword>
<dbReference type="Gene3D" id="3.30.1490.10">
    <property type="match status" value="1"/>
</dbReference>
<gene>
    <name evidence="5 7" type="primary">rpsH</name>
    <name evidence="7" type="ORF">UX33_C0033G0002</name>
</gene>
<dbReference type="PANTHER" id="PTHR11758">
    <property type="entry name" value="40S RIBOSOMAL PROTEIN S15A"/>
    <property type="match status" value="1"/>
</dbReference>
<dbReference type="HAMAP" id="MF_01302_B">
    <property type="entry name" value="Ribosomal_uS8_B"/>
    <property type="match status" value="1"/>
</dbReference>
<dbReference type="GO" id="GO:0006412">
    <property type="term" value="P:translation"/>
    <property type="evidence" value="ECO:0007669"/>
    <property type="project" value="UniProtKB-UniRule"/>
</dbReference>
<keyword evidence="5" id="KW-0699">rRNA-binding</keyword>
<sequence length="134" mass="14730">MDPIANMLTQIRNAQAVGQEMARVPFSAMKMELAKILIKEGYLGSAEKRGKKIKKVLELTLKYHPSEPGQPKAPAVSGARRISKSGRRIYSGYKDIRPVKQGFGIGVISTSKGLMTTEEARKARLGGEVICEVW</sequence>
<comment type="caution">
    <text evidence="7">The sequence shown here is derived from an EMBL/GenBank/DDBJ whole genome shotgun (WGS) entry which is preliminary data.</text>
</comment>
<dbReference type="GO" id="GO:0005737">
    <property type="term" value="C:cytoplasm"/>
    <property type="evidence" value="ECO:0007669"/>
    <property type="project" value="UniProtKB-ARBA"/>
</dbReference>
<organism evidence="7 8">
    <name type="scientific">Candidatus Azambacteria bacterium GW2011_GWC1_46_13</name>
    <dbReference type="NCBI Taxonomy" id="1618619"/>
    <lineage>
        <taxon>Bacteria</taxon>
        <taxon>Candidatus Azamiibacteriota</taxon>
    </lineage>
</organism>
<proteinExistence type="inferred from homology"/>
<evidence type="ECO:0000256" key="1">
    <source>
        <dbReference type="ARBA" id="ARBA00006471"/>
    </source>
</evidence>
<dbReference type="Gene3D" id="3.30.1370.30">
    <property type="match status" value="1"/>
</dbReference>
<comment type="similarity">
    <text evidence="1 5 6">Belongs to the universal ribosomal protein uS8 family.</text>
</comment>
<dbReference type="GO" id="GO:0003735">
    <property type="term" value="F:structural constituent of ribosome"/>
    <property type="evidence" value="ECO:0007669"/>
    <property type="project" value="InterPro"/>
</dbReference>
<dbReference type="GO" id="GO:1990904">
    <property type="term" value="C:ribonucleoprotein complex"/>
    <property type="evidence" value="ECO:0007669"/>
    <property type="project" value="UniProtKB-KW"/>
</dbReference>